<dbReference type="Pfam" id="PF09335">
    <property type="entry name" value="VTT_dom"/>
    <property type="match status" value="1"/>
</dbReference>
<dbReference type="STRING" id="930990.A0A067MAW0"/>
<feature type="signal peptide" evidence="7">
    <location>
        <begin position="1"/>
        <end position="20"/>
    </location>
</feature>
<feature type="region of interest" description="Disordered" evidence="6">
    <location>
        <begin position="136"/>
        <end position="161"/>
    </location>
</feature>
<dbReference type="OrthoDB" id="3364966at2759"/>
<evidence type="ECO:0000313" key="10">
    <source>
        <dbReference type="Proteomes" id="UP000027195"/>
    </source>
</evidence>
<accession>A0A067MAW0</accession>
<dbReference type="Proteomes" id="UP000027195">
    <property type="component" value="Unassembled WGS sequence"/>
</dbReference>
<feature type="chain" id="PRO_5001641135" description="VTT domain-containing protein" evidence="7">
    <location>
        <begin position="21"/>
        <end position="281"/>
    </location>
</feature>
<protein>
    <recommendedName>
        <fullName evidence="8">VTT domain-containing protein</fullName>
    </recommendedName>
</protein>
<evidence type="ECO:0000256" key="6">
    <source>
        <dbReference type="SAM" id="MobiDB-lite"/>
    </source>
</evidence>
<comment type="subcellular location">
    <subcellularLocation>
        <location evidence="1">Membrane</location>
        <topology evidence="1">Multi-pass membrane protein</topology>
    </subcellularLocation>
</comment>
<evidence type="ECO:0000259" key="8">
    <source>
        <dbReference type="Pfam" id="PF09335"/>
    </source>
</evidence>
<feature type="non-terminal residue" evidence="9">
    <location>
        <position position="281"/>
    </location>
</feature>
<reference evidence="10" key="1">
    <citation type="journal article" date="2014" name="Proc. Natl. Acad. Sci. U.S.A.">
        <title>Extensive sampling of basidiomycete genomes demonstrates inadequacy of the white-rot/brown-rot paradigm for wood decay fungi.</title>
        <authorList>
            <person name="Riley R."/>
            <person name="Salamov A.A."/>
            <person name="Brown D.W."/>
            <person name="Nagy L.G."/>
            <person name="Floudas D."/>
            <person name="Held B.W."/>
            <person name="Levasseur A."/>
            <person name="Lombard V."/>
            <person name="Morin E."/>
            <person name="Otillar R."/>
            <person name="Lindquist E.A."/>
            <person name="Sun H."/>
            <person name="LaButti K.M."/>
            <person name="Schmutz J."/>
            <person name="Jabbour D."/>
            <person name="Luo H."/>
            <person name="Baker S.E."/>
            <person name="Pisabarro A.G."/>
            <person name="Walton J.D."/>
            <person name="Blanchette R.A."/>
            <person name="Henrissat B."/>
            <person name="Martin F."/>
            <person name="Cullen D."/>
            <person name="Hibbett D.S."/>
            <person name="Grigoriev I.V."/>
        </authorList>
    </citation>
    <scope>NUCLEOTIDE SEQUENCE [LARGE SCALE GENOMIC DNA]</scope>
    <source>
        <strain evidence="10">FD-172 SS1</strain>
    </source>
</reference>
<dbReference type="AlphaFoldDB" id="A0A067MAW0"/>
<feature type="domain" description="VTT" evidence="8">
    <location>
        <begin position="75"/>
        <end position="219"/>
    </location>
</feature>
<evidence type="ECO:0000256" key="4">
    <source>
        <dbReference type="ARBA" id="ARBA00022989"/>
    </source>
</evidence>
<dbReference type="GO" id="GO:0016020">
    <property type="term" value="C:membrane"/>
    <property type="evidence" value="ECO:0007669"/>
    <property type="project" value="UniProtKB-SubCell"/>
</dbReference>
<proteinExistence type="predicted"/>
<dbReference type="InterPro" id="IPR045014">
    <property type="entry name" value="TM41A/B"/>
</dbReference>
<dbReference type="InParanoid" id="A0A067MAW0"/>
<sequence length="281" mass="29363">YTPLLLLISVFIISFLPVLAALSSLPITREFPRTLPDISRLGHELQAYADSGFAGKAHVLLVLSITAVWKHSWSVPGSVLVNVLCGTLLPPVPAILLLTVLTTIGSIFSTLLSTPLAPFVTAFFPRALDLTRNALEGSSPSSLTSSSLSSSINEKSEKEGDKKDTPVWVRLTIMRLIGIVPWSGINVACGVCGVSLWDCAMGAFIGTMPWTAVTCQVGDILQTLAASKATGAASTETLSSVLSSPGVIMKLIFLSALSLGPVLGREKLKGLIGTGSGSVSS</sequence>
<evidence type="ECO:0000256" key="7">
    <source>
        <dbReference type="SAM" id="SignalP"/>
    </source>
</evidence>
<feature type="non-terminal residue" evidence="9">
    <location>
        <position position="1"/>
    </location>
</feature>
<dbReference type="PANTHER" id="PTHR43220:SF21">
    <property type="entry name" value="TRANSMEMBRANE PROTEIN 41A"/>
    <property type="match status" value="1"/>
</dbReference>
<dbReference type="EMBL" id="KL198048">
    <property type="protein sequence ID" value="KDQ12719.1"/>
    <property type="molecule type" value="Genomic_DNA"/>
</dbReference>
<organism evidence="9 10">
    <name type="scientific">Botryobasidium botryosum (strain FD-172 SS1)</name>
    <dbReference type="NCBI Taxonomy" id="930990"/>
    <lineage>
        <taxon>Eukaryota</taxon>
        <taxon>Fungi</taxon>
        <taxon>Dikarya</taxon>
        <taxon>Basidiomycota</taxon>
        <taxon>Agaricomycotina</taxon>
        <taxon>Agaricomycetes</taxon>
        <taxon>Cantharellales</taxon>
        <taxon>Botryobasidiaceae</taxon>
        <taxon>Botryobasidium</taxon>
    </lineage>
</organism>
<keyword evidence="2" id="KW-0812">Transmembrane</keyword>
<evidence type="ECO:0000256" key="3">
    <source>
        <dbReference type="ARBA" id="ARBA00022729"/>
    </source>
</evidence>
<evidence type="ECO:0000256" key="5">
    <source>
        <dbReference type="ARBA" id="ARBA00023136"/>
    </source>
</evidence>
<dbReference type="HOGENOM" id="CLU_053018_0_0_1"/>
<dbReference type="InterPro" id="IPR032816">
    <property type="entry name" value="VTT_dom"/>
</dbReference>
<evidence type="ECO:0000256" key="1">
    <source>
        <dbReference type="ARBA" id="ARBA00004141"/>
    </source>
</evidence>
<evidence type="ECO:0000313" key="9">
    <source>
        <dbReference type="EMBL" id="KDQ12719.1"/>
    </source>
</evidence>
<dbReference type="PANTHER" id="PTHR43220">
    <property type="match status" value="1"/>
</dbReference>
<keyword evidence="5" id="KW-0472">Membrane</keyword>
<evidence type="ECO:0000256" key="2">
    <source>
        <dbReference type="ARBA" id="ARBA00022692"/>
    </source>
</evidence>
<feature type="compositionally biased region" description="Low complexity" evidence="6">
    <location>
        <begin position="138"/>
        <end position="151"/>
    </location>
</feature>
<keyword evidence="3 7" id="KW-0732">Signal</keyword>
<keyword evidence="10" id="KW-1185">Reference proteome</keyword>
<name>A0A067MAW0_BOTB1</name>
<keyword evidence="4" id="KW-1133">Transmembrane helix</keyword>
<gene>
    <name evidence="9" type="ORF">BOTBODRAFT_97574</name>
</gene>